<reference evidence="1 2" key="1">
    <citation type="journal article" date="2019" name="Plant Biotechnol. J.">
        <title>The red bayberry genome and genetic basis of sex determination.</title>
        <authorList>
            <person name="Jia H.M."/>
            <person name="Jia H.J."/>
            <person name="Cai Q.L."/>
            <person name="Wang Y."/>
            <person name="Zhao H.B."/>
            <person name="Yang W.F."/>
            <person name="Wang G.Y."/>
            <person name="Li Y.H."/>
            <person name="Zhan D.L."/>
            <person name="Shen Y.T."/>
            <person name="Niu Q.F."/>
            <person name="Chang L."/>
            <person name="Qiu J."/>
            <person name="Zhao L."/>
            <person name="Xie H.B."/>
            <person name="Fu W.Y."/>
            <person name="Jin J."/>
            <person name="Li X.W."/>
            <person name="Jiao Y."/>
            <person name="Zhou C.C."/>
            <person name="Tu T."/>
            <person name="Chai C.Y."/>
            <person name="Gao J.L."/>
            <person name="Fan L.J."/>
            <person name="van de Weg E."/>
            <person name="Wang J.Y."/>
            <person name="Gao Z.S."/>
        </authorList>
    </citation>
    <scope>NUCLEOTIDE SEQUENCE [LARGE SCALE GENOMIC DNA]</scope>
    <source>
        <tissue evidence="1">Leaves</tissue>
    </source>
</reference>
<keyword evidence="2" id="KW-1185">Reference proteome</keyword>
<comment type="caution">
    <text evidence="1">The sequence shown here is derived from an EMBL/GenBank/DDBJ whole genome shotgun (WGS) entry which is preliminary data.</text>
</comment>
<proteinExistence type="predicted"/>
<evidence type="ECO:0000313" key="2">
    <source>
        <dbReference type="Proteomes" id="UP000516437"/>
    </source>
</evidence>
<accession>A0A6A1V1T9</accession>
<dbReference type="Proteomes" id="UP000516437">
    <property type="component" value="Chromosome 7"/>
</dbReference>
<protein>
    <submittedName>
        <fullName evidence="1">Uncharacterized protein</fullName>
    </submittedName>
</protein>
<dbReference type="AlphaFoldDB" id="A0A6A1V1T9"/>
<gene>
    <name evidence="1" type="ORF">CJ030_MR7G002279</name>
</gene>
<sequence length="80" mass="8706">MTARRSFAHRSGSQSPTVALQPKVPAWAIEEIARSSAETTHSQLPPAALLKDEVHHNVGTFEQVIAPIINSLAAMDERFS</sequence>
<evidence type="ECO:0000313" key="1">
    <source>
        <dbReference type="EMBL" id="KAB1206623.1"/>
    </source>
</evidence>
<organism evidence="1 2">
    <name type="scientific">Morella rubra</name>
    <name type="common">Chinese bayberry</name>
    <dbReference type="NCBI Taxonomy" id="262757"/>
    <lineage>
        <taxon>Eukaryota</taxon>
        <taxon>Viridiplantae</taxon>
        <taxon>Streptophyta</taxon>
        <taxon>Embryophyta</taxon>
        <taxon>Tracheophyta</taxon>
        <taxon>Spermatophyta</taxon>
        <taxon>Magnoliopsida</taxon>
        <taxon>eudicotyledons</taxon>
        <taxon>Gunneridae</taxon>
        <taxon>Pentapetalae</taxon>
        <taxon>rosids</taxon>
        <taxon>fabids</taxon>
        <taxon>Fagales</taxon>
        <taxon>Myricaceae</taxon>
        <taxon>Morella</taxon>
    </lineage>
</organism>
<name>A0A6A1V1T9_9ROSI</name>
<dbReference type="EMBL" id="RXIC02000025">
    <property type="protein sequence ID" value="KAB1206623.1"/>
    <property type="molecule type" value="Genomic_DNA"/>
</dbReference>